<sequence>MVPNSEMLSYIPFSKTLGSPITSRLPELHSRMELLNTKIRHSSMMAHSAVPPSFWAEAIATACFTQNRTIIVKRVGKTADEIINGRKPNIDFFRVFGCRCYVLRDYEDLRKFDKKSDEGLFLGYSLTSRTYRVYNTRTRCVIESTQVKFDEKSSMTIGKLHLEPGQMSNADAQPCATSTQPEPFSNSATSVSSTNFLVEDIFTDVVDFADFKNPKLATRPSTSQPIDASIEHTANEEHPDSFSAIEPPIEPILEEHIPEDLQLAPVQETPQDIVPDQSMALVDAADVEPLAVYDEYDALNNCTELEALPSTRSWTRNADQDQETNESVLQSTDPIH</sequence>
<comment type="caution">
    <text evidence="12">The sequence shown here is derived from an EMBL/GenBank/DDBJ whole genome shotgun (WGS) entry which is preliminary data.</text>
</comment>
<evidence type="ECO:0000256" key="8">
    <source>
        <dbReference type="ARBA" id="ARBA00022932"/>
    </source>
</evidence>
<evidence type="ECO:0000256" key="7">
    <source>
        <dbReference type="ARBA" id="ARBA00022918"/>
    </source>
</evidence>
<dbReference type="GO" id="GO:0006310">
    <property type="term" value="P:DNA recombination"/>
    <property type="evidence" value="ECO:0007669"/>
    <property type="project" value="UniProtKB-KW"/>
</dbReference>
<name>A0AA38TM93_9ASTR</name>
<dbReference type="PANTHER" id="PTHR42648:SF11">
    <property type="entry name" value="TRANSPOSON TY4-P GAG-POL POLYPROTEIN"/>
    <property type="match status" value="1"/>
</dbReference>
<evidence type="ECO:0000256" key="10">
    <source>
        <dbReference type="SAM" id="MobiDB-lite"/>
    </source>
</evidence>
<feature type="compositionally biased region" description="Polar residues" evidence="10">
    <location>
        <begin position="325"/>
        <end position="336"/>
    </location>
</feature>
<evidence type="ECO:0000256" key="3">
    <source>
        <dbReference type="ARBA" id="ARBA00022759"/>
    </source>
</evidence>
<dbReference type="GO" id="GO:0004519">
    <property type="term" value="F:endonuclease activity"/>
    <property type="evidence" value="ECO:0007669"/>
    <property type="project" value="UniProtKB-KW"/>
</dbReference>
<keyword evidence="6" id="KW-0229">DNA integration</keyword>
<dbReference type="PANTHER" id="PTHR42648">
    <property type="entry name" value="TRANSPOSASE, PUTATIVE-RELATED"/>
    <property type="match status" value="1"/>
</dbReference>
<gene>
    <name evidence="12" type="ORF">OSB04_011994</name>
</gene>
<keyword evidence="8" id="KW-0239">DNA-directed DNA polymerase</keyword>
<evidence type="ECO:0000313" key="13">
    <source>
        <dbReference type="Proteomes" id="UP001172457"/>
    </source>
</evidence>
<feature type="domain" description="Retroviral polymerase SH3-like" evidence="11">
    <location>
        <begin position="98"/>
        <end position="153"/>
    </location>
</feature>
<dbReference type="InterPro" id="IPR057670">
    <property type="entry name" value="SH3_retrovirus"/>
</dbReference>
<dbReference type="Proteomes" id="UP001172457">
    <property type="component" value="Chromosome 3"/>
</dbReference>
<dbReference type="EMBL" id="JARYMX010000003">
    <property type="protein sequence ID" value="KAJ9557380.1"/>
    <property type="molecule type" value="Genomic_DNA"/>
</dbReference>
<dbReference type="GO" id="GO:0003964">
    <property type="term" value="F:RNA-directed DNA polymerase activity"/>
    <property type="evidence" value="ECO:0007669"/>
    <property type="project" value="UniProtKB-KW"/>
</dbReference>
<dbReference type="GO" id="GO:0046872">
    <property type="term" value="F:metal ion binding"/>
    <property type="evidence" value="ECO:0007669"/>
    <property type="project" value="UniProtKB-KW"/>
</dbReference>
<organism evidence="12 13">
    <name type="scientific">Centaurea solstitialis</name>
    <name type="common">yellow star-thistle</name>
    <dbReference type="NCBI Taxonomy" id="347529"/>
    <lineage>
        <taxon>Eukaryota</taxon>
        <taxon>Viridiplantae</taxon>
        <taxon>Streptophyta</taxon>
        <taxon>Embryophyta</taxon>
        <taxon>Tracheophyta</taxon>
        <taxon>Spermatophyta</taxon>
        <taxon>Magnoliopsida</taxon>
        <taxon>eudicotyledons</taxon>
        <taxon>Gunneridae</taxon>
        <taxon>Pentapetalae</taxon>
        <taxon>asterids</taxon>
        <taxon>campanulids</taxon>
        <taxon>Asterales</taxon>
        <taxon>Asteraceae</taxon>
        <taxon>Carduoideae</taxon>
        <taxon>Cardueae</taxon>
        <taxon>Centaureinae</taxon>
        <taxon>Centaurea</taxon>
    </lineage>
</organism>
<dbReference type="GO" id="GO:0015074">
    <property type="term" value="P:DNA integration"/>
    <property type="evidence" value="ECO:0007669"/>
    <property type="project" value="UniProtKB-KW"/>
</dbReference>
<evidence type="ECO:0000256" key="5">
    <source>
        <dbReference type="ARBA" id="ARBA00022842"/>
    </source>
</evidence>
<keyword evidence="13" id="KW-1185">Reference proteome</keyword>
<evidence type="ECO:0000256" key="2">
    <source>
        <dbReference type="ARBA" id="ARBA00022723"/>
    </source>
</evidence>
<evidence type="ECO:0000259" key="11">
    <source>
        <dbReference type="Pfam" id="PF25597"/>
    </source>
</evidence>
<reference evidence="12" key="1">
    <citation type="submission" date="2023-03" db="EMBL/GenBank/DDBJ databases">
        <title>Chromosome-scale reference genome and RAD-based genetic map of yellow starthistle (Centaurea solstitialis) reveal putative structural variation and QTLs associated with invader traits.</title>
        <authorList>
            <person name="Reatini B."/>
            <person name="Cang F.A."/>
            <person name="Jiang Q."/>
            <person name="Mckibben M.T.W."/>
            <person name="Barker M.S."/>
            <person name="Rieseberg L.H."/>
            <person name="Dlugosch K.M."/>
        </authorList>
    </citation>
    <scope>NUCLEOTIDE SEQUENCE</scope>
    <source>
        <strain evidence="12">CAN-66</strain>
        <tissue evidence="12">Leaf</tissue>
    </source>
</reference>
<keyword evidence="3" id="KW-0255">Endonuclease</keyword>
<protein>
    <recommendedName>
        <fullName evidence="11">Retroviral polymerase SH3-like domain-containing protein</fullName>
    </recommendedName>
</protein>
<feature type="region of interest" description="Disordered" evidence="10">
    <location>
        <begin position="313"/>
        <end position="336"/>
    </location>
</feature>
<dbReference type="GO" id="GO:0003887">
    <property type="term" value="F:DNA-directed DNA polymerase activity"/>
    <property type="evidence" value="ECO:0007669"/>
    <property type="project" value="UniProtKB-KW"/>
</dbReference>
<evidence type="ECO:0000256" key="4">
    <source>
        <dbReference type="ARBA" id="ARBA00022801"/>
    </source>
</evidence>
<keyword evidence="7" id="KW-0695">RNA-directed DNA polymerase</keyword>
<accession>A0AA38TM93</accession>
<keyword evidence="8" id="KW-0548">Nucleotidyltransferase</keyword>
<dbReference type="InterPro" id="IPR039537">
    <property type="entry name" value="Retrotran_Ty1/copia-like"/>
</dbReference>
<dbReference type="GO" id="GO:0016787">
    <property type="term" value="F:hydrolase activity"/>
    <property type="evidence" value="ECO:0007669"/>
    <property type="project" value="UniProtKB-KW"/>
</dbReference>
<evidence type="ECO:0000256" key="6">
    <source>
        <dbReference type="ARBA" id="ARBA00022908"/>
    </source>
</evidence>
<keyword evidence="8" id="KW-0808">Transferase</keyword>
<keyword evidence="5" id="KW-0460">Magnesium</keyword>
<dbReference type="Pfam" id="PF25597">
    <property type="entry name" value="SH3_retrovirus"/>
    <property type="match status" value="1"/>
</dbReference>
<keyword evidence="4" id="KW-0378">Hydrolase</keyword>
<evidence type="ECO:0000256" key="1">
    <source>
        <dbReference type="ARBA" id="ARBA00022722"/>
    </source>
</evidence>
<proteinExistence type="predicted"/>
<keyword evidence="2" id="KW-0479">Metal-binding</keyword>
<evidence type="ECO:0000256" key="9">
    <source>
        <dbReference type="ARBA" id="ARBA00023172"/>
    </source>
</evidence>
<keyword evidence="1" id="KW-0540">Nuclease</keyword>
<dbReference type="AlphaFoldDB" id="A0AA38TM93"/>
<keyword evidence="9" id="KW-0233">DNA recombination</keyword>
<evidence type="ECO:0000313" key="12">
    <source>
        <dbReference type="EMBL" id="KAJ9557380.1"/>
    </source>
</evidence>